<organism evidence="2 3">
    <name type="scientific">Actinocatenispora sera</name>
    <dbReference type="NCBI Taxonomy" id="390989"/>
    <lineage>
        <taxon>Bacteria</taxon>
        <taxon>Bacillati</taxon>
        <taxon>Actinomycetota</taxon>
        <taxon>Actinomycetes</taxon>
        <taxon>Micromonosporales</taxon>
        <taxon>Micromonosporaceae</taxon>
        <taxon>Actinocatenispora</taxon>
    </lineage>
</organism>
<dbReference type="PROSITE" id="PS51819">
    <property type="entry name" value="VOC"/>
    <property type="match status" value="1"/>
</dbReference>
<dbReference type="EMBL" id="AP023354">
    <property type="protein sequence ID" value="BCJ28851.1"/>
    <property type="molecule type" value="Genomic_DNA"/>
</dbReference>
<dbReference type="InterPro" id="IPR004360">
    <property type="entry name" value="Glyas_Fos-R_dOase_dom"/>
</dbReference>
<dbReference type="OrthoDB" id="9804907at2"/>
<name>A0A810L380_9ACTN</name>
<dbReference type="InterPro" id="IPR037523">
    <property type="entry name" value="VOC_core"/>
</dbReference>
<evidence type="ECO:0000313" key="3">
    <source>
        <dbReference type="Proteomes" id="UP000680750"/>
    </source>
</evidence>
<protein>
    <submittedName>
        <fullName evidence="2">Glyoxalase</fullName>
    </submittedName>
</protein>
<reference evidence="2" key="1">
    <citation type="submission" date="2020-08" db="EMBL/GenBank/DDBJ databases">
        <title>Whole genome shotgun sequence of Actinocatenispora sera NBRC 101916.</title>
        <authorList>
            <person name="Komaki H."/>
            <person name="Tamura T."/>
        </authorList>
    </citation>
    <scope>NUCLEOTIDE SEQUENCE</scope>
    <source>
        <strain evidence="2">NBRC 101916</strain>
    </source>
</reference>
<dbReference type="Gene3D" id="3.10.180.10">
    <property type="entry name" value="2,3-Dihydroxybiphenyl 1,2-Dioxygenase, domain 1"/>
    <property type="match status" value="1"/>
</dbReference>
<dbReference type="AlphaFoldDB" id="A0A810L380"/>
<accession>A0A810L380</accession>
<dbReference type="RefSeq" id="WP_030448466.1">
    <property type="nucleotide sequence ID" value="NZ_AP023354.1"/>
</dbReference>
<dbReference type="Pfam" id="PF00903">
    <property type="entry name" value="Glyoxalase"/>
    <property type="match status" value="1"/>
</dbReference>
<dbReference type="KEGG" id="aser:Asera_29590"/>
<dbReference type="Proteomes" id="UP000680750">
    <property type="component" value="Chromosome"/>
</dbReference>
<sequence>MHAGPVIAVSDLDRAREFYEGGLGLAGEPTPGGWLLHADDGTVIYLLAGFSDAGTASWPVASFRVVDVRATVRELRSRGIAFLGPAELPFELDDDGVSADTAGVQVAWLRDPDGSVLTVFSRTAG</sequence>
<dbReference type="SUPFAM" id="SSF54593">
    <property type="entry name" value="Glyoxalase/Bleomycin resistance protein/Dihydroxybiphenyl dioxygenase"/>
    <property type="match status" value="1"/>
</dbReference>
<dbReference type="InterPro" id="IPR029068">
    <property type="entry name" value="Glyas_Bleomycin-R_OHBP_Dase"/>
</dbReference>
<feature type="domain" description="VOC" evidence="1">
    <location>
        <begin position="1"/>
        <end position="122"/>
    </location>
</feature>
<gene>
    <name evidence="2" type="ORF">Asera_29590</name>
</gene>
<keyword evidence="3" id="KW-1185">Reference proteome</keyword>
<evidence type="ECO:0000259" key="1">
    <source>
        <dbReference type="PROSITE" id="PS51819"/>
    </source>
</evidence>
<proteinExistence type="predicted"/>
<evidence type="ECO:0000313" key="2">
    <source>
        <dbReference type="EMBL" id="BCJ28851.1"/>
    </source>
</evidence>